<name>A0AAD1VZ44_PELCU</name>
<dbReference type="EMBL" id="OW240914">
    <property type="protein sequence ID" value="CAH2274388.1"/>
    <property type="molecule type" value="Genomic_DNA"/>
</dbReference>
<protein>
    <submittedName>
        <fullName evidence="1">Uncharacterized protein</fullName>
    </submittedName>
</protein>
<sequence>MTAQPYTRSVIPRLLNAAKTVIPIYWKQANTPPITRWLEEVETTRKFEDLMANTPKLRDRYTTRWFHWIRLTASNDFQRHLATRMGSGREAEKGGGQRRR</sequence>
<accession>A0AAD1VZ44</accession>
<organism evidence="1 2">
    <name type="scientific">Pelobates cultripes</name>
    <name type="common">Western spadefoot toad</name>
    <dbReference type="NCBI Taxonomy" id="61616"/>
    <lineage>
        <taxon>Eukaryota</taxon>
        <taxon>Metazoa</taxon>
        <taxon>Chordata</taxon>
        <taxon>Craniata</taxon>
        <taxon>Vertebrata</taxon>
        <taxon>Euteleostomi</taxon>
        <taxon>Amphibia</taxon>
        <taxon>Batrachia</taxon>
        <taxon>Anura</taxon>
        <taxon>Pelobatoidea</taxon>
        <taxon>Pelobatidae</taxon>
        <taxon>Pelobates</taxon>
    </lineage>
</organism>
<gene>
    <name evidence="1" type="ORF">PECUL_23A003316</name>
</gene>
<keyword evidence="2" id="KW-1185">Reference proteome</keyword>
<reference evidence="1" key="1">
    <citation type="submission" date="2022-03" db="EMBL/GenBank/DDBJ databases">
        <authorList>
            <person name="Alioto T."/>
            <person name="Alioto T."/>
            <person name="Gomez Garrido J."/>
        </authorList>
    </citation>
    <scope>NUCLEOTIDE SEQUENCE</scope>
</reference>
<dbReference type="Proteomes" id="UP001295444">
    <property type="component" value="Chromosome 03"/>
</dbReference>
<evidence type="ECO:0000313" key="1">
    <source>
        <dbReference type="EMBL" id="CAH2274388.1"/>
    </source>
</evidence>
<proteinExistence type="predicted"/>
<evidence type="ECO:0000313" key="2">
    <source>
        <dbReference type="Proteomes" id="UP001295444"/>
    </source>
</evidence>
<dbReference type="AlphaFoldDB" id="A0AAD1VZ44"/>